<keyword evidence="1" id="KW-0812">Transmembrane</keyword>
<accession>A0ABR1MKW1</accession>
<keyword evidence="1" id="KW-1133">Transmembrane helix</keyword>
<dbReference type="EMBL" id="JBBPDW010000005">
    <property type="protein sequence ID" value="KAK7552413.1"/>
    <property type="molecule type" value="Genomic_DNA"/>
</dbReference>
<gene>
    <name evidence="2" type="ORF">IWX46DRAFT_591314</name>
</gene>
<evidence type="ECO:0000313" key="2">
    <source>
        <dbReference type="EMBL" id="KAK7552413.1"/>
    </source>
</evidence>
<keyword evidence="1" id="KW-0472">Membrane</keyword>
<proteinExistence type="predicted"/>
<sequence>MHACTCFFAAAAAAATVEHASCGGVAAAVENHSIQTPRSQGRNPFGRDCFTLLFFFFFFFFPVVVLWRWTGGQWKF</sequence>
<dbReference type="Proteomes" id="UP001365128">
    <property type="component" value="Unassembled WGS sequence"/>
</dbReference>
<organism evidence="2 3">
    <name type="scientific">Phyllosticta citricarpa</name>
    <dbReference type="NCBI Taxonomy" id="55181"/>
    <lineage>
        <taxon>Eukaryota</taxon>
        <taxon>Fungi</taxon>
        <taxon>Dikarya</taxon>
        <taxon>Ascomycota</taxon>
        <taxon>Pezizomycotina</taxon>
        <taxon>Dothideomycetes</taxon>
        <taxon>Dothideomycetes incertae sedis</taxon>
        <taxon>Botryosphaeriales</taxon>
        <taxon>Phyllostictaceae</taxon>
        <taxon>Phyllosticta</taxon>
    </lineage>
</organism>
<protein>
    <recommendedName>
        <fullName evidence="4">Secreted protein</fullName>
    </recommendedName>
</protein>
<name>A0ABR1MKW1_9PEZI</name>
<evidence type="ECO:0000313" key="3">
    <source>
        <dbReference type="Proteomes" id="UP001365128"/>
    </source>
</evidence>
<comment type="caution">
    <text evidence="2">The sequence shown here is derived from an EMBL/GenBank/DDBJ whole genome shotgun (WGS) entry which is preliminary data.</text>
</comment>
<evidence type="ECO:0000256" key="1">
    <source>
        <dbReference type="SAM" id="Phobius"/>
    </source>
</evidence>
<keyword evidence="3" id="KW-1185">Reference proteome</keyword>
<evidence type="ECO:0008006" key="4">
    <source>
        <dbReference type="Google" id="ProtNLM"/>
    </source>
</evidence>
<feature type="transmembrane region" description="Helical" evidence="1">
    <location>
        <begin position="50"/>
        <end position="69"/>
    </location>
</feature>
<reference evidence="2 3" key="1">
    <citation type="submission" date="2024-04" db="EMBL/GenBank/DDBJ databases">
        <title>Phyllosticta paracitricarpa is synonymous to the EU quarantine fungus P. citricarpa based on phylogenomic analyses.</title>
        <authorList>
            <consortium name="Lawrence Berkeley National Laboratory"/>
            <person name="Van Ingen-Buijs V.A."/>
            <person name="Van Westerhoven A.C."/>
            <person name="Haridas S."/>
            <person name="Skiadas P."/>
            <person name="Martin F."/>
            <person name="Groenewald J.Z."/>
            <person name="Crous P.W."/>
            <person name="Seidl M.F."/>
        </authorList>
    </citation>
    <scope>NUCLEOTIDE SEQUENCE [LARGE SCALE GENOMIC DNA]</scope>
    <source>
        <strain evidence="2 3">CBS 122670</strain>
    </source>
</reference>